<keyword evidence="2" id="KW-1185">Reference proteome</keyword>
<organism evidence="1 2">
    <name type="scientific">Phenylobacterium glaciei</name>
    <dbReference type="NCBI Taxonomy" id="2803784"/>
    <lineage>
        <taxon>Bacteria</taxon>
        <taxon>Pseudomonadati</taxon>
        <taxon>Pseudomonadota</taxon>
        <taxon>Alphaproteobacteria</taxon>
        <taxon>Caulobacterales</taxon>
        <taxon>Caulobacteraceae</taxon>
        <taxon>Phenylobacterium</taxon>
    </lineage>
</organism>
<evidence type="ECO:0000313" key="2">
    <source>
        <dbReference type="Proteomes" id="UP000622580"/>
    </source>
</evidence>
<dbReference type="Pfam" id="PF13671">
    <property type="entry name" value="AAA_33"/>
    <property type="match status" value="1"/>
</dbReference>
<dbReference type="AlphaFoldDB" id="A0A941CZW7"/>
<dbReference type="PANTHER" id="PTHR37807">
    <property type="entry name" value="OS07G0160300 PROTEIN"/>
    <property type="match status" value="1"/>
</dbReference>
<name>A0A941CZW7_9CAUL</name>
<dbReference type="EMBL" id="JAGSGD010000001">
    <property type="protein sequence ID" value="MBR7619700.1"/>
    <property type="molecule type" value="Genomic_DNA"/>
</dbReference>
<reference evidence="1" key="1">
    <citation type="submission" date="2021-04" db="EMBL/GenBank/DDBJ databases">
        <title>Draft genome assembly of strain Phenylobacterium sp. 20VBR1 using MiniION and Illumina platforms.</title>
        <authorList>
            <person name="Thomas F.A."/>
            <person name="Krishnan K.P."/>
            <person name="Sinha R.K."/>
        </authorList>
    </citation>
    <scope>NUCLEOTIDE SEQUENCE</scope>
    <source>
        <strain evidence="1">20VBR1</strain>
    </source>
</reference>
<protein>
    <submittedName>
        <fullName evidence="1">AAA family ATPase</fullName>
    </submittedName>
</protein>
<gene>
    <name evidence="1" type="ORF">JKL49_09900</name>
</gene>
<dbReference type="SUPFAM" id="SSF52540">
    <property type="entry name" value="P-loop containing nucleoside triphosphate hydrolases"/>
    <property type="match status" value="1"/>
</dbReference>
<dbReference type="Proteomes" id="UP000622580">
    <property type="component" value="Unassembled WGS sequence"/>
</dbReference>
<comment type="caution">
    <text evidence="1">The sequence shown here is derived from an EMBL/GenBank/DDBJ whole genome shotgun (WGS) entry which is preliminary data.</text>
</comment>
<sequence>MRQVVMVSGAPGAGKTTLALPLAEALALPLLSKDVIKERLADVLGQRAEPEVWTKALGSASMELIWTLAALSPAVLLEANFRPKNPYERRMLSGLGGRLVEVYCRCPPEEASRRYSARSVIGNRHAIHTLRDLPPALLAEYDGPVGLGPVIEVDTTGPVDIAALAASVRALLDDEAAPGG</sequence>
<dbReference type="RefSeq" id="WP_215340042.1">
    <property type="nucleotide sequence ID" value="NZ_JAGSGD010000001.1"/>
</dbReference>
<dbReference type="Gene3D" id="3.40.50.300">
    <property type="entry name" value="P-loop containing nucleotide triphosphate hydrolases"/>
    <property type="match status" value="1"/>
</dbReference>
<evidence type="ECO:0000313" key="1">
    <source>
        <dbReference type="EMBL" id="MBR7619700.1"/>
    </source>
</evidence>
<dbReference type="PANTHER" id="PTHR37807:SF3">
    <property type="entry name" value="OS07G0160300 PROTEIN"/>
    <property type="match status" value="1"/>
</dbReference>
<accession>A0A941CZW7</accession>
<proteinExistence type="predicted"/>
<dbReference type="InterPro" id="IPR027417">
    <property type="entry name" value="P-loop_NTPase"/>
</dbReference>